<evidence type="ECO:0000256" key="7">
    <source>
        <dbReference type="SAM" id="MobiDB-lite"/>
    </source>
</evidence>
<name>A0A2P4SZP3_BAMTH</name>
<dbReference type="PANTHER" id="PTHR19325">
    <property type="entry name" value="COMPLEMENT COMPONENT-RELATED SUSHI DOMAIN-CONTAINING"/>
    <property type="match status" value="1"/>
</dbReference>
<feature type="disulfide bond" evidence="6">
    <location>
        <begin position="546"/>
        <end position="589"/>
    </location>
</feature>
<dbReference type="InterPro" id="IPR035976">
    <property type="entry name" value="Sushi/SCR/CCP_sf"/>
</dbReference>
<dbReference type="AlphaFoldDB" id="A0A2P4SZP3"/>
<dbReference type="InterPro" id="IPR000436">
    <property type="entry name" value="Sushi_SCR_CCP_dom"/>
</dbReference>
<feature type="domain" description="Sushi" evidence="8">
    <location>
        <begin position="294"/>
        <end position="354"/>
    </location>
</feature>
<evidence type="ECO:0000313" key="9">
    <source>
        <dbReference type="EMBL" id="POI29582.1"/>
    </source>
</evidence>
<gene>
    <name evidence="9" type="ORF">CIB84_006667</name>
</gene>
<evidence type="ECO:0000256" key="1">
    <source>
        <dbReference type="ARBA" id="ARBA00022659"/>
    </source>
</evidence>
<protein>
    <recommendedName>
        <fullName evidence="8">Sushi domain-containing protein</fullName>
    </recommendedName>
</protein>
<keyword evidence="3" id="KW-0677">Repeat</keyword>
<sequence>IFGIEKACCDVCNVVRMRMVPALGSARPRGRAAILVLLLTAALVVGTQEQATLKPAVFPSIVLMVFLLVGACSAPPRFSFAELKEGYLHNRTFSTFEVVEYNCRPGYMRNHVARNTFVCDNNRWKGSSNFCLPRPCSFPGEPMNGRLVEAKQFTFGSTANFSCDTGHRLVGNSQIRCVIKDGQVGWDGNVPICEPIPCLPPPPIANGEHNGGHIELFTYGASVTYRCHADSRGRKHFSLVGDASIFCTTTDNVNGVWNKPAPECKGEQQTAHRGPGRGYSSMAMEETEGFAKIQKLPWEPQVEHGRLQSGYRAEYTYGDTVIFDCEFRYALLGSDTATCQEDGSWDPPPPQCQRSSCDDPPDVQNAVKARLAGNLFPIETVITYECHTGYEFSPGVVTEHISCQPDYTWTEIPPPCKRISCPNPATKRGMHIKFWDRKDTYVFGDRVQITCNPGYVFKDHDDHVVLQCTGNGTWNRAAPECIPEPHCPKPAIDHGREVYNSKNDYTVGTKVRIECDEGYTLSTQQLVTCEADGNWFPSLPYCWKACGPPPRSTNGLTINATSSFFPYGYRVKYGCAAGLSLIGDESLYCTSEDGVNLEWSGPAPECRAVHCPKPVVENGKMVTLKHTFPYGTSVSFYCKEGFTLHGDAESRCEADGTWQPALPKCLPVKCPAPRSKDNLHIFPVKEEYEFNESLYFSCKLNDNAADRALTKCSAGGSWMPPPNCKTFYVYKKIHQIKETFECGVPLAELRTLLEVQKLYLEIQKLEKELGAKGGRWWQ</sequence>
<dbReference type="InterPro" id="IPR050350">
    <property type="entry name" value="Compl-Cell_Adhes-Reg"/>
</dbReference>
<dbReference type="FunFam" id="2.10.70.10:FF:000055">
    <property type="entry name" value="Complement decay-accelerating factor, GPI-anchored"/>
    <property type="match status" value="1"/>
</dbReference>
<dbReference type="Pfam" id="PF00084">
    <property type="entry name" value="Sushi"/>
    <property type="match status" value="10"/>
</dbReference>
<feature type="domain" description="Sushi" evidence="8">
    <location>
        <begin position="545"/>
        <end position="608"/>
    </location>
</feature>
<evidence type="ECO:0000256" key="4">
    <source>
        <dbReference type="ARBA" id="ARBA00023157"/>
    </source>
</evidence>
<dbReference type="Gene3D" id="1.20.5.3730">
    <property type="match status" value="1"/>
</dbReference>
<dbReference type="Proteomes" id="UP000237246">
    <property type="component" value="Unassembled WGS sequence"/>
</dbReference>
<feature type="domain" description="Sushi" evidence="8">
    <location>
        <begin position="609"/>
        <end position="667"/>
    </location>
</feature>
<reference evidence="9 10" key="1">
    <citation type="submission" date="2018-01" db="EMBL/GenBank/DDBJ databases">
        <title>Comparison of the Chinese Bamboo Partridge and Red Junglefowl genome sequences highlights the importance of demography in genome evolution.</title>
        <authorList>
            <person name="Tiley G.P."/>
            <person name="Kimball R.T."/>
            <person name="Braun E.L."/>
            <person name="Burleigh J.G."/>
        </authorList>
    </citation>
    <scope>NUCLEOTIDE SEQUENCE [LARGE SCALE GENOMIC DNA]</scope>
    <source>
        <strain evidence="9">RTK389</strain>
        <tissue evidence="9">Blood</tissue>
    </source>
</reference>
<feature type="disulfide bond" evidence="6">
    <location>
        <begin position="638"/>
        <end position="665"/>
    </location>
</feature>
<keyword evidence="2" id="KW-0732">Signal</keyword>
<keyword evidence="4 6" id="KW-1015">Disulfide bond</keyword>
<evidence type="ECO:0000256" key="3">
    <source>
        <dbReference type="ARBA" id="ARBA00022737"/>
    </source>
</evidence>
<evidence type="ECO:0000313" key="10">
    <source>
        <dbReference type="Proteomes" id="UP000237246"/>
    </source>
</evidence>
<feature type="domain" description="Sushi" evidence="8">
    <location>
        <begin position="196"/>
        <end position="266"/>
    </location>
</feature>
<feature type="region of interest" description="Disordered" evidence="7">
    <location>
        <begin position="340"/>
        <end position="359"/>
    </location>
</feature>
<feature type="domain" description="Sushi" evidence="8">
    <location>
        <begin position="355"/>
        <end position="418"/>
    </location>
</feature>
<dbReference type="CDD" id="cd00033">
    <property type="entry name" value="CCP"/>
    <property type="match status" value="9"/>
</dbReference>
<comment type="caution">
    <text evidence="6">Lacks conserved residue(s) required for the propagation of feature annotation.</text>
</comment>
<accession>A0A2P4SZP3</accession>
<feature type="disulfide bond" evidence="6">
    <location>
        <begin position="515"/>
        <end position="542"/>
    </location>
</feature>
<feature type="disulfide bond" evidence="6">
    <location>
        <begin position="325"/>
        <end position="352"/>
    </location>
</feature>
<feature type="non-terminal residue" evidence="9">
    <location>
        <position position="1"/>
    </location>
</feature>
<evidence type="ECO:0000256" key="2">
    <source>
        <dbReference type="ARBA" id="ARBA00022729"/>
    </source>
</evidence>
<evidence type="ECO:0000256" key="6">
    <source>
        <dbReference type="PROSITE-ProRule" id="PRU00302"/>
    </source>
</evidence>
<comment type="caution">
    <text evidence="9">The sequence shown here is derived from an EMBL/GenBank/DDBJ whole genome shotgun (WGS) entry which is preliminary data.</text>
</comment>
<proteinExistence type="predicted"/>
<evidence type="ECO:0000256" key="5">
    <source>
        <dbReference type="ARBA" id="ARBA00023180"/>
    </source>
</evidence>
<dbReference type="Gene3D" id="2.10.70.10">
    <property type="entry name" value="Complement Module, domain 1"/>
    <property type="match status" value="10"/>
</dbReference>
<feature type="domain" description="Sushi" evidence="8">
    <location>
        <begin position="668"/>
        <end position="726"/>
    </location>
</feature>
<dbReference type="SMART" id="SM00032">
    <property type="entry name" value="CCP"/>
    <property type="match status" value="10"/>
</dbReference>
<dbReference type="PANTHER" id="PTHR19325:SF569">
    <property type="entry name" value="COMPLEMENT COMPONENT 4 BINDING PROTEIN, SECRETORY-RELATED"/>
    <property type="match status" value="1"/>
</dbReference>
<dbReference type="PROSITE" id="PS50923">
    <property type="entry name" value="SUSHI"/>
    <property type="match status" value="10"/>
</dbReference>
<feature type="domain" description="Sushi" evidence="8">
    <location>
        <begin position="70"/>
        <end position="133"/>
    </location>
</feature>
<organism evidence="9 10">
    <name type="scientific">Bambusicola thoracicus</name>
    <name type="common">Chinese bamboo-partridge</name>
    <name type="synonym">Perdix thoracica</name>
    <dbReference type="NCBI Taxonomy" id="9083"/>
    <lineage>
        <taxon>Eukaryota</taxon>
        <taxon>Metazoa</taxon>
        <taxon>Chordata</taxon>
        <taxon>Craniata</taxon>
        <taxon>Vertebrata</taxon>
        <taxon>Euteleostomi</taxon>
        <taxon>Archelosauria</taxon>
        <taxon>Archosauria</taxon>
        <taxon>Dinosauria</taxon>
        <taxon>Saurischia</taxon>
        <taxon>Theropoda</taxon>
        <taxon>Coelurosauria</taxon>
        <taxon>Aves</taxon>
        <taxon>Neognathae</taxon>
        <taxon>Galloanserae</taxon>
        <taxon>Galliformes</taxon>
        <taxon>Phasianidae</taxon>
        <taxon>Perdicinae</taxon>
        <taxon>Bambusicola</taxon>
    </lineage>
</organism>
<feature type="domain" description="Sushi" evidence="8">
    <location>
        <begin position="485"/>
        <end position="544"/>
    </location>
</feature>
<evidence type="ECO:0000259" key="8">
    <source>
        <dbReference type="PROSITE" id="PS50923"/>
    </source>
</evidence>
<keyword evidence="5" id="KW-0325">Glycoprotein</keyword>
<feature type="domain" description="Sushi" evidence="8">
    <location>
        <begin position="419"/>
        <end position="483"/>
    </location>
</feature>
<dbReference type="EMBL" id="PPHD01014734">
    <property type="protein sequence ID" value="POI29582.1"/>
    <property type="molecule type" value="Genomic_DNA"/>
</dbReference>
<dbReference type="SUPFAM" id="SSF57535">
    <property type="entry name" value="Complement control module/SCR domain"/>
    <property type="match status" value="10"/>
</dbReference>
<keyword evidence="1 6" id="KW-0768">Sushi</keyword>
<dbReference type="OrthoDB" id="8961654at2759"/>
<feature type="domain" description="Sushi" evidence="8">
    <location>
        <begin position="134"/>
        <end position="195"/>
    </location>
</feature>
<keyword evidence="10" id="KW-1185">Reference proteome</keyword>
<dbReference type="FunFam" id="2.10.70.10:FF:000014">
    <property type="entry name" value="Membrane cofactor protein"/>
    <property type="match status" value="3"/>
</dbReference>